<dbReference type="AlphaFoldDB" id="A0A8J3ZVX0"/>
<sequence>MQMDGTLADGRFWYFRSRGSHVSLGVGRTPDEAVDDESLEVSIDGPEFTASWLAPEDTAEAFFRLLSRL</sequence>
<proteinExistence type="predicted"/>
<evidence type="ECO:0000313" key="2">
    <source>
        <dbReference type="Proteomes" id="UP000635606"/>
    </source>
</evidence>
<dbReference type="RefSeq" id="WP_203931224.1">
    <property type="nucleotide sequence ID" value="NZ_BOPH01000088.1"/>
</dbReference>
<protein>
    <submittedName>
        <fullName evidence="1">Uncharacterized protein</fullName>
    </submittedName>
</protein>
<dbReference type="Proteomes" id="UP000635606">
    <property type="component" value="Unassembled WGS sequence"/>
</dbReference>
<reference evidence="1" key="1">
    <citation type="submission" date="2021-01" db="EMBL/GenBank/DDBJ databases">
        <title>Whole genome shotgun sequence of Virgisporangium ochraceum NBRC 16418.</title>
        <authorList>
            <person name="Komaki H."/>
            <person name="Tamura T."/>
        </authorList>
    </citation>
    <scope>NUCLEOTIDE SEQUENCE</scope>
    <source>
        <strain evidence="1">NBRC 16418</strain>
    </source>
</reference>
<dbReference type="EMBL" id="BOPH01000088">
    <property type="protein sequence ID" value="GIJ71344.1"/>
    <property type="molecule type" value="Genomic_DNA"/>
</dbReference>
<keyword evidence="2" id="KW-1185">Reference proteome</keyword>
<accession>A0A8J3ZVX0</accession>
<comment type="caution">
    <text evidence="1">The sequence shown here is derived from an EMBL/GenBank/DDBJ whole genome shotgun (WGS) entry which is preliminary data.</text>
</comment>
<organism evidence="1 2">
    <name type="scientific">Virgisporangium ochraceum</name>
    <dbReference type="NCBI Taxonomy" id="65505"/>
    <lineage>
        <taxon>Bacteria</taxon>
        <taxon>Bacillati</taxon>
        <taxon>Actinomycetota</taxon>
        <taxon>Actinomycetes</taxon>
        <taxon>Micromonosporales</taxon>
        <taxon>Micromonosporaceae</taxon>
        <taxon>Virgisporangium</taxon>
    </lineage>
</organism>
<gene>
    <name evidence="1" type="ORF">Voc01_062610</name>
</gene>
<evidence type="ECO:0000313" key="1">
    <source>
        <dbReference type="EMBL" id="GIJ71344.1"/>
    </source>
</evidence>
<name>A0A8J3ZVX0_9ACTN</name>